<evidence type="ECO:0000256" key="2">
    <source>
        <dbReference type="ARBA" id="ARBA00023015"/>
    </source>
</evidence>
<dbReference type="Gene3D" id="3.40.190.290">
    <property type="match status" value="1"/>
</dbReference>
<organism evidence="6 7">
    <name type="scientific">Fictibacillus aquaticus</name>
    <dbReference type="NCBI Taxonomy" id="2021314"/>
    <lineage>
        <taxon>Bacteria</taxon>
        <taxon>Bacillati</taxon>
        <taxon>Bacillota</taxon>
        <taxon>Bacilli</taxon>
        <taxon>Bacillales</taxon>
        <taxon>Fictibacillaceae</taxon>
        <taxon>Fictibacillus</taxon>
    </lineage>
</organism>
<gene>
    <name evidence="6" type="ORF">CGZ90_15220</name>
</gene>
<evidence type="ECO:0000313" key="7">
    <source>
        <dbReference type="Proteomes" id="UP000215059"/>
    </source>
</evidence>
<dbReference type="GO" id="GO:0003700">
    <property type="term" value="F:DNA-binding transcription factor activity"/>
    <property type="evidence" value="ECO:0007669"/>
    <property type="project" value="InterPro"/>
</dbReference>
<dbReference type="RefSeq" id="WP_094253391.1">
    <property type="nucleotide sequence ID" value="NZ_JBHLXL010000001.1"/>
</dbReference>
<evidence type="ECO:0000259" key="5">
    <source>
        <dbReference type="PROSITE" id="PS50931"/>
    </source>
</evidence>
<evidence type="ECO:0000256" key="4">
    <source>
        <dbReference type="ARBA" id="ARBA00023163"/>
    </source>
</evidence>
<evidence type="ECO:0000256" key="3">
    <source>
        <dbReference type="ARBA" id="ARBA00023125"/>
    </source>
</evidence>
<feature type="domain" description="HTH lysR-type" evidence="5">
    <location>
        <begin position="1"/>
        <end position="58"/>
    </location>
</feature>
<dbReference type="SUPFAM" id="SSF53850">
    <property type="entry name" value="Periplasmic binding protein-like II"/>
    <property type="match status" value="1"/>
</dbReference>
<dbReference type="PANTHER" id="PTHR30126:SF39">
    <property type="entry name" value="HTH-TYPE TRANSCRIPTIONAL REGULATOR CYSL"/>
    <property type="match status" value="1"/>
</dbReference>
<comment type="caution">
    <text evidence="6">The sequence shown here is derived from an EMBL/GenBank/DDBJ whole genome shotgun (WGS) entry which is preliminary data.</text>
</comment>
<dbReference type="InterPro" id="IPR036390">
    <property type="entry name" value="WH_DNA-bd_sf"/>
</dbReference>
<dbReference type="InterPro" id="IPR005119">
    <property type="entry name" value="LysR_subst-bd"/>
</dbReference>
<dbReference type="Gene3D" id="1.10.10.10">
    <property type="entry name" value="Winged helix-like DNA-binding domain superfamily/Winged helix DNA-binding domain"/>
    <property type="match status" value="1"/>
</dbReference>
<dbReference type="SUPFAM" id="SSF46785">
    <property type="entry name" value="Winged helix' DNA-binding domain"/>
    <property type="match status" value="1"/>
</dbReference>
<dbReference type="OrthoDB" id="9785745at2"/>
<keyword evidence="4" id="KW-0804">Transcription</keyword>
<dbReference type="PANTHER" id="PTHR30126">
    <property type="entry name" value="HTH-TYPE TRANSCRIPTIONAL REGULATOR"/>
    <property type="match status" value="1"/>
</dbReference>
<comment type="similarity">
    <text evidence="1">Belongs to the LysR transcriptional regulatory family.</text>
</comment>
<keyword evidence="2" id="KW-0805">Transcription regulation</keyword>
<dbReference type="FunFam" id="1.10.10.10:FF:000001">
    <property type="entry name" value="LysR family transcriptional regulator"/>
    <property type="match status" value="1"/>
</dbReference>
<dbReference type="AlphaFoldDB" id="A0A235F6N0"/>
<dbReference type="GO" id="GO:0000976">
    <property type="term" value="F:transcription cis-regulatory region binding"/>
    <property type="evidence" value="ECO:0007669"/>
    <property type="project" value="TreeGrafter"/>
</dbReference>
<accession>A0A235F6N0</accession>
<proteinExistence type="inferred from homology"/>
<name>A0A235F6N0_9BACL</name>
<dbReference type="InterPro" id="IPR000847">
    <property type="entry name" value="LysR_HTH_N"/>
</dbReference>
<dbReference type="Pfam" id="PF03466">
    <property type="entry name" value="LysR_substrate"/>
    <property type="match status" value="1"/>
</dbReference>
<dbReference type="Proteomes" id="UP000215059">
    <property type="component" value="Unassembled WGS sequence"/>
</dbReference>
<sequence length="296" mass="33537">MDFYQLKTFYQVAKQRSFTRAAVVLSISQPAVSRQIEALEQKLGLTLFHRVGREIKLTDAGTFLFENAEKILSLVNQTESFMEGMKNVNSGSIVVGASTTIGNYLMAPIVINFMKKYPGVNIKLEIQPTDEILVKVKNNVLDIAIIPEVPVISALIHEPFIQDEIVLIAGKSHPLINKKISSLKDIVNEKYVMRGHDSNTRKTIENHLKQHNVQLQQFIELDSTEAIKQAVLTGEFLSFVSRRTVRMETKFGEIQILKGNELNTFRNFHIVRHKETFPSPAVDAFIKFINHDSCVI</sequence>
<dbReference type="PROSITE" id="PS50931">
    <property type="entry name" value="HTH_LYSR"/>
    <property type="match status" value="1"/>
</dbReference>
<dbReference type="PRINTS" id="PR00039">
    <property type="entry name" value="HTHLYSR"/>
</dbReference>
<reference evidence="6 7" key="1">
    <citation type="submission" date="2017-07" db="EMBL/GenBank/DDBJ databases">
        <title>Fictibacillus sp. nov. GDSW-R2A3 Genome sequencing and assembly.</title>
        <authorList>
            <person name="Mayilraj S."/>
        </authorList>
    </citation>
    <scope>NUCLEOTIDE SEQUENCE [LARGE SCALE GENOMIC DNA]</scope>
    <source>
        <strain evidence="6 7">GDSW-R2A3</strain>
    </source>
</reference>
<evidence type="ECO:0000256" key="1">
    <source>
        <dbReference type="ARBA" id="ARBA00009437"/>
    </source>
</evidence>
<keyword evidence="3" id="KW-0238">DNA-binding</keyword>
<dbReference type="Pfam" id="PF00126">
    <property type="entry name" value="HTH_1"/>
    <property type="match status" value="1"/>
</dbReference>
<keyword evidence="7" id="KW-1185">Reference proteome</keyword>
<evidence type="ECO:0000313" key="6">
    <source>
        <dbReference type="EMBL" id="OYD56902.1"/>
    </source>
</evidence>
<dbReference type="InterPro" id="IPR036388">
    <property type="entry name" value="WH-like_DNA-bd_sf"/>
</dbReference>
<protein>
    <recommendedName>
        <fullName evidence="5">HTH lysR-type domain-containing protein</fullName>
    </recommendedName>
</protein>
<dbReference type="EMBL" id="NOII01000010">
    <property type="protein sequence ID" value="OYD56902.1"/>
    <property type="molecule type" value="Genomic_DNA"/>
</dbReference>